<gene>
    <name evidence="1" type="ORF">SGADD02_02275</name>
    <name evidence="2" type="ORF">SGADD03_02222</name>
</gene>
<dbReference type="PATRIC" id="fig|315405.11.peg.2697"/>
<reference evidence="3 4" key="1">
    <citation type="submission" date="2016-01" db="EMBL/GenBank/DDBJ databases">
        <title>Highly variable Streptococcus oralis are common among viridans streptococci isolated from primates.</title>
        <authorList>
            <person name="Denapaite D."/>
            <person name="Rieger M."/>
            <person name="Koendgen S."/>
            <person name="Brueckner R."/>
            <person name="Ochigava I."/>
            <person name="Kappeler P."/>
            <person name="Maetz-Rensing K."/>
            <person name="Leendertz F."/>
            <person name="Hakenbeck R."/>
        </authorList>
    </citation>
    <scope>NUCLEOTIDE SEQUENCE [LARGE SCALE GENOMIC DNA]</scope>
    <source>
        <strain evidence="1 3">DD02</strain>
        <strain evidence="2 4">DD03</strain>
    </source>
</reference>
<dbReference type="Proteomes" id="UP000071927">
    <property type="component" value="Unassembled WGS sequence"/>
</dbReference>
<comment type="caution">
    <text evidence="2">The sequence shown here is derived from an EMBL/GenBank/DDBJ whole genome shotgun (WGS) entry which is preliminary data.</text>
</comment>
<accession>A0A139QIQ8</accession>
<dbReference type="AlphaFoldDB" id="A0A139QIQ8"/>
<evidence type="ECO:0000313" key="4">
    <source>
        <dbReference type="Proteomes" id="UP000071927"/>
    </source>
</evidence>
<evidence type="ECO:0000313" key="2">
    <source>
        <dbReference type="EMBL" id="KXU02429.1"/>
    </source>
</evidence>
<organism evidence="2 4">
    <name type="scientific">Streptococcus gallolyticus</name>
    <dbReference type="NCBI Taxonomy" id="315405"/>
    <lineage>
        <taxon>Bacteria</taxon>
        <taxon>Bacillati</taxon>
        <taxon>Bacillota</taxon>
        <taxon>Bacilli</taxon>
        <taxon>Lactobacillales</taxon>
        <taxon>Streptococcaceae</taxon>
        <taxon>Streptococcus</taxon>
    </lineage>
</organism>
<evidence type="ECO:0000313" key="3">
    <source>
        <dbReference type="Proteomes" id="UP000070198"/>
    </source>
</evidence>
<dbReference type="EMBL" id="LQOF01000522">
    <property type="protein sequence ID" value="KXT62396.1"/>
    <property type="molecule type" value="Genomic_DNA"/>
</dbReference>
<evidence type="ECO:0000313" key="1">
    <source>
        <dbReference type="EMBL" id="KXT62396.1"/>
    </source>
</evidence>
<proteinExistence type="predicted"/>
<name>A0A139QIQ8_9STRE</name>
<protein>
    <submittedName>
        <fullName evidence="2">Uncharacterized protein</fullName>
    </submittedName>
</protein>
<dbReference type="EMBL" id="LQXV01000512">
    <property type="protein sequence ID" value="KXU02429.1"/>
    <property type="molecule type" value="Genomic_DNA"/>
</dbReference>
<dbReference type="Proteomes" id="UP000070198">
    <property type="component" value="Unassembled WGS sequence"/>
</dbReference>
<sequence>MTIAEAVVFFLLHKHFCDHDKNVMVFLRFPFYNGITF</sequence>